<feature type="region of interest" description="Disordered" evidence="1">
    <location>
        <begin position="1"/>
        <end position="45"/>
    </location>
</feature>
<comment type="caution">
    <text evidence="2">The sequence shown here is derived from an EMBL/GenBank/DDBJ whole genome shotgun (WGS) entry which is preliminary data.</text>
</comment>
<dbReference type="Proteomes" id="UP001239213">
    <property type="component" value="Unassembled WGS sequence"/>
</dbReference>
<feature type="compositionally biased region" description="Basic and acidic residues" evidence="1">
    <location>
        <begin position="226"/>
        <end position="235"/>
    </location>
</feature>
<accession>A0AAI9VBX3</accession>
<evidence type="ECO:0000256" key="1">
    <source>
        <dbReference type="SAM" id="MobiDB-lite"/>
    </source>
</evidence>
<feature type="compositionally biased region" description="Basic and acidic residues" evidence="1">
    <location>
        <begin position="181"/>
        <end position="202"/>
    </location>
</feature>
<feature type="compositionally biased region" description="Basic residues" evidence="1">
    <location>
        <begin position="203"/>
        <end position="213"/>
    </location>
</feature>
<feature type="region of interest" description="Disordered" evidence="1">
    <location>
        <begin position="176"/>
        <end position="235"/>
    </location>
</feature>
<name>A0AAI9VBX3_9PEZI</name>
<dbReference type="EMBL" id="MPDP01000183">
    <property type="protein sequence ID" value="KAK1472763.1"/>
    <property type="molecule type" value="Genomic_DNA"/>
</dbReference>
<reference evidence="2" key="1">
    <citation type="submission" date="2016-11" db="EMBL/GenBank/DDBJ databases">
        <title>The genome sequence of Colletotrichum cuscutae.</title>
        <authorList>
            <person name="Baroncelli R."/>
        </authorList>
    </citation>
    <scope>NUCLEOTIDE SEQUENCE</scope>
    <source>
        <strain evidence="2">IMI 304802</strain>
    </source>
</reference>
<gene>
    <name evidence="2" type="ORF">CCUS01_17288</name>
</gene>
<sequence length="741" mass="82705">MILYPRTKTQSTFPKPIPPTAEAQLKAQPSQRSKSIRRRRERRLEIDISSTGGLGHTASIPCIKCGPPSVPTASIPQQRPTAGTLPGVETQFRRVKMAGFGHDKMFSRMDLDWDLESRQERESISPAHPKPHCREKTTALHRIPSGVRSFLSSVIHSRPMDGSLPILMNLHVGTASPTRLGENREPTDNEKNHLQHVRDGNRKKGQKKKKGRKFPPSQYPPYQRLPDGKRTGSRKEGKKIFSILASWIPEVHLRMKNFVAWLWLRPLTAMTHNLSHDGTQWNAETASEAPQITPVSHARSTLEGYMIPRMVHMQRPGEGRDVTGALTPFFWTYLVLISVEGALFLDRLSNFHCRLTPADVRITQCKSVPREDDPEMPDREFCKLQGVFATPPYGTYPGPCPNWKPPSRRHSGRTSPNRFCPRRGGLGGSLAPLQQKTAKPHSLRERRTCLGSTYIHAKESSGIHERVPWDISHYPNAMICCCCRQSKLASDSPESPSACSKDFHPFAYPNQALPACRAAVLRSRFFGDSTSLTHERSGLVSIGGGSLMVCMGYTRKRPLISSSRGVITKQERESIGHLAITAEVKEAFSSTRHFSLKRGFGCGRVLDPVHGAPCWFGGVRRAPPLAHLVNRAGSSEGLKSMELKGLGEVQNRKQSRFIRRPLFKDAELPSLISLCLSPVILRIKSGFIVKALFRSLIFGRHGTVFSGKPPTSLLFPPVPNGGSREDSRNSQCFFRPVCEKH</sequence>
<protein>
    <submittedName>
        <fullName evidence="2">Uncharacterized protein</fullName>
    </submittedName>
</protein>
<proteinExistence type="predicted"/>
<keyword evidence="3" id="KW-1185">Reference proteome</keyword>
<evidence type="ECO:0000313" key="3">
    <source>
        <dbReference type="Proteomes" id="UP001239213"/>
    </source>
</evidence>
<organism evidence="2 3">
    <name type="scientific">Colletotrichum cuscutae</name>
    <dbReference type="NCBI Taxonomy" id="1209917"/>
    <lineage>
        <taxon>Eukaryota</taxon>
        <taxon>Fungi</taxon>
        <taxon>Dikarya</taxon>
        <taxon>Ascomycota</taxon>
        <taxon>Pezizomycotina</taxon>
        <taxon>Sordariomycetes</taxon>
        <taxon>Hypocreomycetidae</taxon>
        <taxon>Glomerellales</taxon>
        <taxon>Glomerellaceae</taxon>
        <taxon>Colletotrichum</taxon>
        <taxon>Colletotrichum acutatum species complex</taxon>
    </lineage>
</organism>
<evidence type="ECO:0000313" key="2">
    <source>
        <dbReference type="EMBL" id="KAK1472763.1"/>
    </source>
</evidence>
<dbReference type="AlphaFoldDB" id="A0AAI9VBX3"/>